<keyword evidence="1" id="KW-1133">Transmembrane helix</keyword>
<gene>
    <name evidence="2" type="ORF">GCK32_005688</name>
</gene>
<organism evidence="2 3">
    <name type="scientific">Trichostrongylus colubriformis</name>
    <name type="common">Black scour worm</name>
    <dbReference type="NCBI Taxonomy" id="6319"/>
    <lineage>
        <taxon>Eukaryota</taxon>
        <taxon>Metazoa</taxon>
        <taxon>Ecdysozoa</taxon>
        <taxon>Nematoda</taxon>
        <taxon>Chromadorea</taxon>
        <taxon>Rhabditida</taxon>
        <taxon>Rhabditina</taxon>
        <taxon>Rhabditomorpha</taxon>
        <taxon>Strongyloidea</taxon>
        <taxon>Trichostrongylidae</taxon>
        <taxon>Trichostrongylus</taxon>
    </lineage>
</organism>
<feature type="transmembrane region" description="Helical" evidence="1">
    <location>
        <begin position="57"/>
        <end position="74"/>
    </location>
</feature>
<dbReference type="PANTHER" id="PTHR31552">
    <property type="entry name" value="SERPENTINE RECEPTOR CLASS GAMMA"/>
    <property type="match status" value="1"/>
</dbReference>
<feature type="transmembrane region" description="Helical" evidence="1">
    <location>
        <begin position="229"/>
        <end position="249"/>
    </location>
</feature>
<feature type="transmembrane region" description="Helical" evidence="1">
    <location>
        <begin position="138"/>
        <end position="163"/>
    </location>
</feature>
<evidence type="ECO:0008006" key="4">
    <source>
        <dbReference type="Google" id="ProtNLM"/>
    </source>
</evidence>
<feature type="transmembrane region" description="Helical" evidence="1">
    <location>
        <begin position="94"/>
        <end position="117"/>
    </location>
</feature>
<keyword evidence="1" id="KW-0812">Transmembrane</keyword>
<keyword evidence="3" id="KW-1185">Reference proteome</keyword>
<evidence type="ECO:0000313" key="2">
    <source>
        <dbReference type="EMBL" id="KAK5975681.1"/>
    </source>
</evidence>
<evidence type="ECO:0000256" key="1">
    <source>
        <dbReference type="SAM" id="Phobius"/>
    </source>
</evidence>
<feature type="transmembrane region" description="Helical" evidence="1">
    <location>
        <begin position="269"/>
        <end position="287"/>
    </location>
</feature>
<proteinExistence type="predicted"/>
<dbReference type="Gene3D" id="1.20.1070.10">
    <property type="entry name" value="Rhodopsin 7-helix transmembrane proteins"/>
    <property type="match status" value="1"/>
</dbReference>
<dbReference type="Pfam" id="PF10323">
    <property type="entry name" value="7TM_GPCR_Srv"/>
    <property type="match status" value="1"/>
</dbReference>
<reference evidence="2 3" key="1">
    <citation type="submission" date="2019-10" db="EMBL/GenBank/DDBJ databases">
        <title>Assembly and Annotation for the nematode Trichostrongylus colubriformis.</title>
        <authorList>
            <person name="Martin J."/>
        </authorList>
    </citation>
    <scope>NUCLEOTIDE SEQUENCE [LARGE SCALE GENOMIC DNA]</scope>
    <source>
        <strain evidence="2">G859</strain>
        <tissue evidence="2">Whole worm</tissue>
    </source>
</reference>
<dbReference type="PANTHER" id="PTHR31552:SF8">
    <property type="entry name" value="SERPENTINE RECEPTOR CLASS GAMMA"/>
    <property type="match status" value="1"/>
</dbReference>
<dbReference type="EMBL" id="WIXE01012759">
    <property type="protein sequence ID" value="KAK5975681.1"/>
    <property type="molecule type" value="Genomic_DNA"/>
</dbReference>
<accession>A0AAN8F9S7</accession>
<sequence length="327" mass="37146">MSQSVQPSVPTSNLTGNSEVMQHDIAHTIIEGVLVSSYVFVLFIIITSRSHIFKTAFYVMFVAIGCADVFSILASCTHRLNRQLGWGPEYKTLITVAIIASGISFLTHMIGNMLLTINRYSALCLMKIYDRIWTQRNVCIMIGIQYVVAFAAFSPIIGASLVYKKNDDGSYAYAGMESSHSWRNRYIYLGGSFFYAVMSVCFNTRLFVEWRRLAKFGGSSRISRHEKGLLFYTALVFVSTMLMCLQQITKVIGTLTLNENLDLWATMQFFWINDFMVCVPPFCLLLLSAELRKDIVNFFLCKRNRKISTVSVSIFNNRQSTMGMTMK</sequence>
<feature type="transmembrane region" description="Helical" evidence="1">
    <location>
        <begin position="25"/>
        <end position="45"/>
    </location>
</feature>
<dbReference type="InterPro" id="IPR019426">
    <property type="entry name" value="7TM_GPCR_serpentine_rcpt_Srv"/>
</dbReference>
<protein>
    <recommendedName>
        <fullName evidence="4">Serpentine receptor class gamma</fullName>
    </recommendedName>
</protein>
<dbReference type="Proteomes" id="UP001331761">
    <property type="component" value="Unassembled WGS sequence"/>
</dbReference>
<dbReference type="SUPFAM" id="SSF81321">
    <property type="entry name" value="Family A G protein-coupled receptor-like"/>
    <property type="match status" value="1"/>
</dbReference>
<name>A0AAN8F9S7_TRICO</name>
<keyword evidence="1" id="KW-0472">Membrane</keyword>
<feature type="transmembrane region" description="Helical" evidence="1">
    <location>
        <begin position="186"/>
        <end position="208"/>
    </location>
</feature>
<dbReference type="AlphaFoldDB" id="A0AAN8F9S7"/>
<comment type="caution">
    <text evidence="2">The sequence shown here is derived from an EMBL/GenBank/DDBJ whole genome shotgun (WGS) entry which is preliminary data.</text>
</comment>
<evidence type="ECO:0000313" key="3">
    <source>
        <dbReference type="Proteomes" id="UP001331761"/>
    </source>
</evidence>